<comment type="subcellular location">
    <subcellularLocation>
        <location evidence="1">Membrane</location>
        <topology evidence="1">Multi-pass membrane protein</topology>
    </subcellularLocation>
</comment>
<dbReference type="GO" id="GO:0016020">
    <property type="term" value="C:membrane"/>
    <property type="evidence" value="ECO:0007669"/>
    <property type="project" value="UniProtKB-SubCell"/>
</dbReference>
<evidence type="ECO:0000256" key="2">
    <source>
        <dbReference type="ARBA" id="ARBA00022692"/>
    </source>
</evidence>
<dbReference type="InterPro" id="IPR035952">
    <property type="entry name" value="Rhomboid-like_sf"/>
</dbReference>
<reference evidence="6" key="1">
    <citation type="submission" date="2014-09" db="EMBL/GenBank/DDBJ databases">
        <authorList>
            <person name="Magalhaes I.L.F."/>
            <person name="Oliveira U."/>
            <person name="Santos F.R."/>
            <person name="Vidigal T.H.D.A."/>
            <person name="Brescovit A.D."/>
            <person name="Santos A.J."/>
        </authorList>
    </citation>
    <scope>NUCLEOTIDE SEQUENCE</scope>
    <source>
        <tissue evidence="6">Shoot tissue taken approximately 20 cm above the soil surface</tissue>
    </source>
</reference>
<organism evidence="6">
    <name type="scientific">Arundo donax</name>
    <name type="common">Giant reed</name>
    <name type="synonym">Donax arundinaceus</name>
    <dbReference type="NCBI Taxonomy" id="35708"/>
    <lineage>
        <taxon>Eukaryota</taxon>
        <taxon>Viridiplantae</taxon>
        <taxon>Streptophyta</taxon>
        <taxon>Embryophyta</taxon>
        <taxon>Tracheophyta</taxon>
        <taxon>Spermatophyta</taxon>
        <taxon>Magnoliopsida</taxon>
        <taxon>Liliopsida</taxon>
        <taxon>Poales</taxon>
        <taxon>Poaceae</taxon>
        <taxon>PACMAD clade</taxon>
        <taxon>Arundinoideae</taxon>
        <taxon>Arundineae</taxon>
        <taxon>Arundo</taxon>
    </lineage>
</organism>
<keyword evidence="3 5" id="KW-1133">Transmembrane helix</keyword>
<reference evidence="6" key="2">
    <citation type="journal article" date="2015" name="Data Brief">
        <title>Shoot transcriptome of the giant reed, Arundo donax.</title>
        <authorList>
            <person name="Barrero R.A."/>
            <person name="Guerrero F.D."/>
            <person name="Moolhuijzen P."/>
            <person name="Goolsby J.A."/>
            <person name="Tidwell J."/>
            <person name="Bellgard S.E."/>
            <person name="Bellgard M.I."/>
        </authorList>
    </citation>
    <scope>NUCLEOTIDE SEQUENCE</scope>
    <source>
        <tissue evidence="6">Shoot tissue taken approximately 20 cm above the soil surface</tissue>
    </source>
</reference>
<dbReference type="EMBL" id="GBRH01209930">
    <property type="protein sequence ID" value="JAD87965.1"/>
    <property type="molecule type" value="Transcribed_RNA"/>
</dbReference>
<proteinExistence type="predicted"/>
<evidence type="ECO:0000256" key="5">
    <source>
        <dbReference type="SAM" id="Phobius"/>
    </source>
</evidence>
<keyword evidence="4 5" id="KW-0472">Membrane</keyword>
<keyword evidence="2 5" id="KW-0812">Transmembrane</keyword>
<evidence type="ECO:0000256" key="3">
    <source>
        <dbReference type="ARBA" id="ARBA00022989"/>
    </source>
</evidence>
<name>A0A0A9DQM3_ARUDO</name>
<evidence type="ECO:0000256" key="1">
    <source>
        <dbReference type="ARBA" id="ARBA00004141"/>
    </source>
</evidence>
<protein>
    <recommendedName>
        <fullName evidence="7">Derlin</fullName>
    </recommendedName>
</protein>
<sequence length="102" mass="11396">MQGGVSGFQNAPVTRAVVVTSGLLSVVFSAQRRARALGVSYQDIITSFRLWKIFPSVFAFQSTPELMFGLYLLYYFRVFERQIGSNKYSVGTLPFALLSSLQ</sequence>
<dbReference type="SUPFAM" id="SSF144091">
    <property type="entry name" value="Rhomboid-like"/>
    <property type="match status" value="1"/>
</dbReference>
<feature type="transmembrane region" description="Helical" evidence="5">
    <location>
        <begin position="50"/>
        <end position="76"/>
    </location>
</feature>
<dbReference type="AlphaFoldDB" id="A0A0A9DQM3"/>
<accession>A0A0A9DQM3</accession>
<evidence type="ECO:0008006" key="7">
    <source>
        <dbReference type="Google" id="ProtNLM"/>
    </source>
</evidence>
<evidence type="ECO:0000256" key="4">
    <source>
        <dbReference type="ARBA" id="ARBA00023136"/>
    </source>
</evidence>
<evidence type="ECO:0000313" key="6">
    <source>
        <dbReference type="EMBL" id="JAD87965.1"/>
    </source>
</evidence>